<dbReference type="SUPFAM" id="SSF53850">
    <property type="entry name" value="Periplasmic binding protein-like II"/>
    <property type="match status" value="1"/>
</dbReference>
<protein>
    <submittedName>
        <fullName evidence="6">Bicyclomycin resistance protein</fullName>
    </submittedName>
</protein>
<feature type="domain" description="Solute-binding protein family 5" evidence="5">
    <location>
        <begin position="74"/>
        <end position="506"/>
    </location>
</feature>
<dbReference type="InterPro" id="IPR030678">
    <property type="entry name" value="Peptide/Ni-bd"/>
</dbReference>
<keyword evidence="7" id="KW-1185">Reference proteome</keyword>
<evidence type="ECO:0000313" key="7">
    <source>
        <dbReference type="Proteomes" id="UP000613266"/>
    </source>
</evidence>
<dbReference type="Proteomes" id="UP000613266">
    <property type="component" value="Unassembled WGS sequence"/>
</dbReference>
<evidence type="ECO:0000256" key="4">
    <source>
        <dbReference type="ARBA" id="ARBA00022729"/>
    </source>
</evidence>
<reference evidence="6" key="1">
    <citation type="submission" date="2020-12" db="EMBL/GenBank/DDBJ databases">
        <title>The genome sequence of Inhella sp. 1Y17.</title>
        <authorList>
            <person name="Liu Y."/>
        </authorList>
    </citation>
    <scope>NUCLEOTIDE SEQUENCE</scope>
    <source>
        <strain evidence="6">1Y17</strain>
    </source>
</reference>
<evidence type="ECO:0000313" key="6">
    <source>
        <dbReference type="EMBL" id="MBH9577317.1"/>
    </source>
</evidence>
<dbReference type="InterPro" id="IPR000914">
    <property type="entry name" value="SBP_5_dom"/>
</dbReference>
<organism evidence="6 7">
    <name type="scientific">Inhella proteolytica</name>
    <dbReference type="NCBI Taxonomy" id="2795029"/>
    <lineage>
        <taxon>Bacteria</taxon>
        <taxon>Pseudomonadati</taxon>
        <taxon>Pseudomonadota</taxon>
        <taxon>Betaproteobacteria</taxon>
        <taxon>Burkholderiales</taxon>
        <taxon>Sphaerotilaceae</taxon>
        <taxon>Inhella</taxon>
    </lineage>
</organism>
<name>A0A931J5N3_9BURK</name>
<proteinExistence type="inferred from homology"/>
<dbReference type="GO" id="GO:0043190">
    <property type="term" value="C:ATP-binding cassette (ABC) transporter complex"/>
    <property type="evidence" value="ECO:0007669"/>
    <property type="project" value="InterPro"/>
</dbReference>
<keyword evidence="4" id="KW-0732">Signal</keyword>
<comment type="subcellular location">
    <subcellularLocation>
        <location evidence="1">Cell envelope</location>
    </subcellularLocation>
</comment>
<comment type="caution">
    <text evidence="6">The sequence shown here is derived from an EMBL/GenBank/DDBJ whole genome shotgun (WGS) entry which is preliminary data.</text>
</comment>
<gene>
    <name evidence="6" type="ORF">I7X39_10445</name>
</gene>
<evidence type="ECO:0000256" key="1">
    <source>
        <dbReference type="ARBA" id="ARBA00004196"/>
    </source>
</evidence>
<dbReference type="InterPro" id="IPR039424">
    <property type="entry name" value="SBP_5"/>
</dbReference>
<dbReference type="AlphaFoldDB" id="A0A931J5N3"/>
<dbReference type="PIRSF" id="PIRSF002741">
    <property type="entry name" value="MppA"/>
    <property type="match status" value="1"/>
</dbReference>
<sequence length="596" mass="67609">MVAAAFALAALGVQAQGSAPEKVFRYSFRVAETGFDPAQVTDLYSRTLTAGIFDAPLRYAHLARPFKLEPSGCELPEVSEDFRTLTFTVRPGLFFAPDPAFKGVKRELVAADYVYSIKRHYDPKNKSGNLYILENAGILGLDKLRQEALKGKPFDYDREVEGLRVLDKYRWQIRMKVGDPRFMHNLADPFVGAVAREVVEFYGDKIMEHPVGTAAFMLKNDEWRRSSKIVLVKNPHFREEFYNEEAPADRPDLQAMAAKLKGRRLPMIDRVEFSIIEENQPRWLAFMKAEADMVEEVPAEFASIAMPNGQLAPNLAKRGVQMNRYARADVAVSFFNMEHPMVGGTEPHKVALRRAISLGVDLDKEVRLARRGQAIPAQGLLAPNTYGYSPAFKSEMSEFNRAKAKGLLDLHGYVDKDGDGWRDNPDGSPLVLEYATQPDGQNRALAELWQKNMDALKIRIQFKLAKWPEQLKASRAGKLMMWGVGWSASVPDGDAFLTLGYGKNKGQSNHARFDLPAYNALYEQQRALPDGPERLAVMEKLNRMAVAYMPYKVHVHRIFTDMAHPWVSGLERNIFRRDFWQYLDIDVEAQRKAREQ</sequence>
<dbReference type="GO" id="GO:0030288">
    <property type="term" value="C:outer membrane-bounded periplasmic space"/>
    <property type="evidence" value="ECO:0007669"/>
    <property type="project" value="UniProtKB-ARBA"/>
</dbReference>
<dbReference type="PANTHER" id="PTHR30290:SF10">
    <property type="entry name" value="PERIPLASMIC OLIGOPEPTIDE-BINDING PROTEIN-RELATED"/>
    <property type="match status" value="1"/>
</dbReference>
<dbReference type="Gene3D" id="3.90.76.10">
    <property type="entry name" value="Dipeptide-binding Protein, Domain 1"/>
    <property type="match status" value="1"/>
</dbReference>
<dbReference type="Gene3D" id="3.40.190.10">
    <property type="entry name" value="Periplasmic binding protein-like II"/>
    <property type="match status" value="1"/>
</dbReference>
<keyword evidence="3" id="KW-0813">Transport</keyword>
<evidence type="ECO:0000256" key="3">
    <source>
        <dbReference type="ARBA" id="ARBA00022448"/>
    </source>
</evidence>
<comment type="similarity">
    <text evidence="2">Belongs to the bacterial solute-binding protein 5 family.</text>
</comment>
<dbReference type="EMBL" id="JAEDAK010000006">
    <property type="protein sequence ID" value="MBH9577317.1"/>
    <property type="molecule type" value="Genomic_DNA"/>
</dbReference>
<evidence type="ECO:0000259" key="5">
    <source>
        <dbReference type="Pfam" id="PF00496"/>
    </source>
</evidence>
<evidence type="ECO:0000256" key="2">
    <source>
        <dbReference type="ARBA" id="ARBA00005695"/>
    </source>
</evidence>
<dbReference type="GO" id="GO:1904680">
    <property type="term" value="F:peptide transmembrane transporter activity"/>
    <property type="evidence" value="ECO:0007669"/>
    <property type="project" value="TreeGrafter"/>
</dbReference>
<accession>A0A931J5N3</accession>
<dbReference type="Pfam" id="PF00496">
    <property type="entry name" value="SBP_bac_5"/>
    <property type="match status" value="1"/>
</dbReference>
<dbReference type="Gene3D" id="3.10.105.10">
    <property type="entry name" value="Dipeptide-binding Protein, Domain 3"/>
    <property type="match status" value="1"/>
</dbReference>
<dbReference type="PANTHER" id="PTHR30290">
    <property type="entry name" value="PERIPLASMIC BINDING COMPONENT OF ABC TRANSPORTER"/>
    <property type="match status" value="1"/>
</dbReference>
<dbReference type="GO" id="GO:0015833">
    <property type="term" value="P:peptide transport"/>
    <property type="evidence" value="ECO:0007669"/>
    <property type="project" value="TreeGrafter"/>
</dbReference>